<reference evidence="4 5" key="1">
    <citation type="submission" date="2018-03" db="EMBL/GenBank/DDBJ databases">
        <authorList>
            <person name="Nguyen K."/>
            <person name="Fouts D."/>
            <person name="Sutton G."/>
        </authorList>
    </citation>
    <scope>NUCLEOTIDE SEQUENCE [LARGE SCALE GENOMIC DNA]</scope>
    <source>
        <strain evidence="4 5">AU14328</strain>
    </source>
</reference>
<keyword evidence="4" id="KW-0456">Lyase</keyword>
<dbReference type="InterPro" id="IPR051053">
    <property type="entry name" value="ECH/Chromodomain_protein"/>
</dbReference>
<dbReference type="Pfam" id="PF00378">
    <property type="entry name" value="ECH_1"/>
    <property type="match status" value="1"/>
</dbReference>
<accession>A0AB37ASV4</accession>
<protein>
    <submittedName>
        <fullName evidence="4">Enoyl-CoA hydratase</fullName>
        <ecNumber evidence="4">4.2.1.17</ecNumber>
    </submittedName>
</protein>
<keyword evidence="2" id="KW-0576">Peroxisome</keyword>
<dbReference type="Gene3D" id="3.90.226.10">
    <property type="entry name" value="2-enoyl-CoA Hydratase, Chain A, domain 1"/>
    <property type="match status" value="1"/>
</dbReference>
<dbReference type="AlphaFoldDB" id="A0AB37ASV4"/>
<dbReference type="InterPro" id="IPR029045">
    <property type="entry name" value="ClpP/crotonase-like_dom_sf"/>
</dbReference>
<name>A0AB37ASV4_9BURK</name>
<comment type="caution">
    <text evidence="4">The sequence shown here is derived from an EMBL/GenBank/DDBJ whole genome shotgun (WGS) entry which is preliminary data.</text>
</comment>
<dbReference type="EC" id="4.2.1.17" evidence="4"/>
<gene>
    <name evidence="4" type="ORF">C6P99_12965</name>
</gene>
<sequence length="335" mass="36902">MRGFVHWRSKRSSRCRHATARSTRCGNGRLQFPQVFGPRPYLHGATREITGSTWRAISMTTGGNRCISGRNAAPIHEARLLIQVIRIPTVDLPILYVVSNGVAEIEINRRERRNALDDNAYTMLREAFSDAENDPDVRVLLVRGQTDMFTAGKDLKSESVAREGYRPVLTFMDTVNVLTKPLMAAVAGPAMGMGTTLLYHCDVVYAASNAIFGMPFTRIGVSPEFGSSRLAPMTAGYRLAAEAMLFAETFDADHALRTGLVNRVLPPEKLFVYARERAEKLAAMPAAAVVKTKALLKNHAFAGMNALFRSELYEFETLLGSAESRAIVAGFGRKN</sequence>
<dbReference type="CDD" id="cd06558">
    <property type="entry name" value="crotonase-like"/>
    <property type="match status" value="1"/>
</dbReference>
<dbReference type="GO" id="GO:0004300">
    <property type="term" value="F:enoyl-CoA hydratase activity"/>
    <property type="evidence" value="ECO:0007669"/>
    <property type="project" value="UniProtKB-EC"/>
</dbReference>
<dbReference type="EMBL" id="PVFR01000035">
    <property type="protein sequence ID" value="PRE49608.1"/>
    <property type="molecule type" value="Genomic_DNA"/>
</dbReference>
<dbReference type="PANTHER" id="PTHR43684">
    <property type="match status" value="1"/>
</dbReference>
<dbReference type="PANTHER" id="PTHR43684:SF1">
    <property type="entry name" value="ENOYL-COA DELTA ISOMERASE 2"/>
    <property type="match status" value="1"/>
</dbReference>
<dbReference type="GO" id="GO:0004165">
    <property type="term" value="F:delta(3)-delta(2)-enoyl-CoA isomerase activity"/>
    <property type="evidence" value="ECO:0007669"/>
    <property type="project" value="UniProtKB-ARBA"/>
</dbReference>
<organism evidence="4 5">
    <name type="scientific">Burkholderia multivorans</name>
    <dbReference type="NCBI Taxonomy" id="87883"/>
    <lineage>
        <taxon>Bacteria</taxon>
        <taxon>Pseudomonadati</taxon>
        <taxon>Pseudomonadota</taxon>
        <taxon>Betaproteobacteria</taxon>
        <taxon>Burkholderiales</taxon>
        <taxon>Burkholderiaceae</taxon>
        <taxon>Burkholderia</taxon>
        <taxon>Burkholderia cepacia complex</taxon>
    </lineage>
</organism>
<keyword evidence="3" id="KW-0413">Isomerase</keyword>
<dbReference type="SUPFAM" id="SSF52096">
    <property type="entry name" value="ClpP/crotonase"/>
    <property type="match status" value="1"/>
</dbReference>
<evidence type="ECO:0000313" key="4">
    <source>
        <dbReference type="EMBL" id="PRE49608.1"/>
    </source>
</evidence>
<evidence type="ECO:0000256" key="2">
    <source>
        <dbReference type="ARBA" id="ARBA00023140"/>
    </source>
</evidence>
<proteinExistence type="predicted"/>
<dbReference type="InterPro" id="IPR001753">
    <property type="entry name" value="Enoyl-CoA_hydra/iso"/>
</dbReference>
<evidence type="ECO:0000313" key="5">
    <source>
        <dbReference type="Proteomes" id="UP000237811"/>
    </source>
</evidence>
<comment type="subcellular location">
    <subcellularLocation>
        <location evidence="1">Peroxisome</location>
    </subcellularLocation>
</comment>
<evidence type="ECO:0000256" key="3">
    <source>
        <dbReference type="ARBA" id="ARBA00023235"/>
    </source>
</evidence>
<dbReference type="Proteomes" id="UP000237811">
    <property type="component" value="Unassembled WGS sequence"/>
</dbReference>
<evidence type="ECO:0000256" key="1">
    <source>
        <dbReference type="ARBA" id="ARBA00004275"/>
    </source>
</evidence>